<evidence type="ECO:0000313" key="3">
    <source>
        <dbReference type="EMBL" id="MER6164304.1"/>
    </source>
</evidence>
<dbReference type="InterPro" id="IPR045555">
    <property type="entry name" value="VMAP-M0"/>
</dbReference>
<name>A0ABV1SRF3_9ACTN</name>
<dbReference type="Proteomes" id="UP001496720">
    <property type="component" value="Unassembled WGS sequence"/>
</dbReference>
<dbReference type="InterPro" id="IPR045450">
    <property type="entry name" value="VMAP_C"/>
</dbReference>
<evidence type="ECO:0000313" key="4">
    <source>
        <dbReference type="Proteomes" id="UP001496720"/>
    </source>
</evidence>
<reference evidence="3 4" key="1">
    <citation type="submission" date="2024-06" db="EMBL/GenBank/DDBJ databases">
        <title>The Natural Products Discovery Center: Release of the First 8490 Sequenced Strains for Exploring Actinobacteria Biosynthetic Diversity.</title>
        <authorList>
            <person name="Kalkreuter E."/>
            <person name="Kautsar S.A."/>
            <person name="Yang D."/>
            <person name="Bader C.D."/>
            <person name="Teijaro C.N."/>
            <person name="Fluegel L."/>
            <person name="Davis C.M."/>
            <person name="Simpson J.R."/>
            <person name="Lauterbach L."/>
            <person name="Steele A.D."/>
            <person name="Gui C."/>
            <person name="Meng S."/>
            <person name="Li G."/>
            <person name="Viehrig K."/>
            <person name="Ye F."/>
            <person name="Su P."/>
            <person name="Kiefer A.F."/>
            <person name="Nichols A."/>
            <person name="Cepeda A.J."/>
            <person name="Yan W."/>
            <person name="Fan B."/>
            <person name="Jiang Y."/>
            <person name="Adhikari A."/>
            <person name="Zheng C.-J."/>
            <person name="Schuster L."/>
            <person name="Cowan T.M."/>
            <person name="Smanski M.J."/>
            <person name="Chevrette M.G."/>
            <person name="De Carvalho L.P.S."/>
            <person name="Shen B."/>
        </authorList>
    </citation>
    <scope>NUCLEOTIDE SEQUENCE [LARGE SCALE GENOMIC DNA]</scope>
    <source>
        <strain evidence="3 4">NPDC001615</strain>
    </source>
</reference>
<protein>
    <submittedName>
        <fullName evidence="3">Trypsin-like peptidase domain-containing protein</fullName>
    </submittedName>
</protein>
<dbReference type="InterPro" id="IPR043504">
    <property type="entry name" value="Peptidase_S1_PA_chymotrypsin"/>
</dbReference>
<evidence type="ECO:0000259" key="1">
    <source>
        <dbReference type="Pfam" id="PF19916"/>
    </source>
</evidence>
<sequence length="715" mass="76902">MGWFRTAGHGAADPSRYVVSIGRPASGSPVGAGFVLGSDTVLTCAHVVNAALERPLLEPTEPGPDRVTLTVRDDLGATRWYAARVAHWIAPRTRDGAPVPSGDGEWFGDLAVLRIETGSAALPPGPRPAPMAAGQAVEAWHGSGEPATFARLTVHGTNGSRAYLDGAPTGMAVGRGYSGGPLWCPEQQAVVGLVVAHFMPARDPATGKPLPHSPQHMARRSWGVPWQRVEAELGPLGVLDSAASARPDLDDPALLLLTEAVEDVFPSPSSLVTGAQRLARACGVAPGSSVTPPEPQEFAAFLLTHPRALAALVGHLRRDAPRDADRVLAAGGLSRTPRLLAPQEHTALRGHLRAMEADVLARFPEAVRAALPHLAALPGDDTPEALLDHLEELPGDGRATGGERRVPALLRVMEYVGALCPGAKRAELRLWADGVAARLGIARAALGERRSDAQEWVRSLRARTARVRVLVQVTRAGQGRHRLRIWCDEGAGPRQVSTDSVRSYSAPEAAREVLRVLDSLTPPAEDERPPLVEVLVDRAGLNLPVDEWTARDPEELVPGVLGVEFPLVVHCPELLRRHGRFTSHWRSRWNRLDSGKTFVVSEAMDRDTIYSRLVNQLDTVRVCVDVPPGPRDGIVQTCLALGIPVVVWDRGRDGAAHAVRYMAEVATREMPDGVRDYRAHAKASPPDYPGRPVLAWADADRTVPRLHLTEPQEST</sequence>
<dbReference type="Pfam" id="PF20028">
    <property type="entry name" value="VMAP-C"/>
    <property type="match status" value="1"/>
</dbReference>
<feature type="domain" description="vWA-MoxR associated protein middle region 0" evidence="1">
    <location>
        <begin position="341"/>
        <end position="449"/>
    </location>
</feature>
<proteinExistence type="predicted"/>
<gene>
    <name evidence="3" type="ORF">ABT188_06865</name>
</gene>
<accession>A0ABV1SRF3</accession>
<dbReference type="Pfam" id="PF19916">
    <property type="entry name" value="VMAP-M0"/>
    <property type="match status" value="1"/>
</dbReference>
<dbReference type="Gene3D" id="2.40.10.10">
    <property type="entry name" value="Trypsin-like serine proteases"/>
    <property type="match status" value="1"/>
</dbReference>
<keyword evidence="4" id="KW-1185">Reference proteome</keyword>
<dbReference type="EMBL" id="JBEOZY010000004">
    <property type="protein sequence ID" value="MER6164304.1"/>
    <property type="molecule type" value="Genomic_DNA"/>
</dbReference>
<organism evidence="3 4">
    <name type="scientific">Streptomyces violaceorubidus</name>
    <dbReference type="NCBI Taxonomy" id="284042"/>
    <lineage>
        <taxon>Bacteria</taxon>
        <taxon>Bacillati</taxon>
        <taxon>Actinomycetota</taxon>
        <taxon>Actinomycetes</taxon>
        <taxon>Kitasatosporales</taxon>
        <taxon>Streptomycetaceae</taxon>
        <taxon>Streptomyces</taxon>
    </lineage>
</organism>
<dbReference type="InterPro" id="IPR009003">
    <property type="entry name" value="Peptidase_S1_PA"/>
</dbReference>
<feature type="domain" description="vWA-MoxR associated protein C-terminal" evidence="2">
    <location>
        <begin position="480"/>
        <end position="699"/>
    </location>
</feature>
<evidence type="ECO:0000259" key="2">
    <source>
        <dbReference type="Pfam" id="PF20028"/>
    </source>
</evidence>
<dbReference type="SUPFAM" id="SSF50494">
    <property type="entry name" value="Trypsin-like serine proteases"/>
    <property type="match status" value="1"/>
</dbReference>
<comment type="caution">
    <text evidence="3">The sequence shown here is derived from an EMBL/GenBank/DDBJ whole genome shotgun (WGS) entry which is preliminary data.</text>
</comment>
<dbReference type="RefSeq" id="WP_352146321.1">
    <property type="nucleotide sequence ID" value="NZ_JBEOZY010000004.1"/>
</dbReference>
<dbReference type="Pfam" id="PF13365">
    <property type="entry name" value="Trypsin_2"/>
    <property type="match status" value="1"/>
</dbReference>